<keyword evidence="2 4" id="KW-0808">Transferase</keyword>
<dbReference type="InterPro" id="IPR036129">
    <property type="entry name" value="Glycerate_kinase_sf"/>
</dbReference>
<proteinExistence type="inferred from homology"/>
<dbReference type="STRING" id="1121279.SAMN02745887_00861"/>
<dbReference type="SUPFAM" id="SSF110738">
    <property type="entry name" value="Glycerate kinase I"/>
    <property type="match status" value="1"/>
</dbReference>
<dbReference type="InterPro" id="IPR018197">
    <property type="entry name" value="Glycerate_kinase_RE-like"/>
</dbReference>
<dbReference type="RefSeq" id="WP_072427406.1">
    <property type="nucleotide sequence ID" value="NZ_FPKR01000003.1"/>
</dbReference>
<dbReference type="GO" id="GO:0008887">
    <property type="term" value="F:glycerate kinase activity"/>
    <property type="evidence" value="ECO:0007669"/>
    <property type="project" value="UniProtKB-UniRule"/>
</dbReference>
<dbReference type="InterPro" id="IPR018193">
    <property type="entry name" value="Glyc_kinase_flavodox-like_fold"/>
</dbReference>
<keyword evidence="3 4" id="KW-0418">Kinase</keyword>
<dbReference type="EMBL" id="FPKR01000003">
    <property type="protein sequence ID" value="SFZ73503.1"/>
    <property type="molecule type" value="Genomic_DNA"/>
</dbReference>
<dbReference type="Gene3D" id="3.90.1510.10">
    <property type="entry name" value="Glycerate kinase, domain 2"/>
    <property type="match status" value="1"/>
</dbReference>
<accession>A0A1K2H9N1</accession>
<evidence type="ECO:0000256" key="2">
    <source>
        <dbReference type="ARBA" id="ARBA00022679"/>
    </source>
</evidence>
<evidence type="ECO:0000313" key="5">
    <source>
        <dbReference type="EMBL" id="SFZ73503.1"/>
    </source>
</evidence>
<dbReference type="PANTHER" id="PTHR21599">
    <property type="entry name" value="GLYCERATE KINASE"/>
    <property type="match status" value="1"/>
</dbReference>
<evidence type="ECO:0000256" key="3">
    <source>
        <dbReference type="ARBA" id="ARBA00022777"/>
    </source>
</evidence>
<gene>
    <name evidence="5" type="ORF">SAMN02745887_00861</name>
</gene>
<dbReference type="Gene3D" id="3.40.50.10350">
    <property type="entry name" value="Glycerate kinase, domain 1"/>
    <property type="match status" value="1"/>
</dbReference>
<evidence type="ECO:0000256" key="1">
    <source>
        <dbReference type="ARBA" id="ARBA00006284"/>
    </source>
</evidence>
<dbReference type="GO" id="GO:0031388">
    <property type="term" value="P:organic acid phosphorylation"/>
    <property type="evidence" value="ECO:0007669"/>
    <property type="project" value="UniProtKB-UniRule"/>
</dbReference>
<evidence type="ECO:0000256" key="4">
    <source>
        <dbReference type="PIRNR" id="PIRNR006078"/>
    </source>
</evidence>
<dbReference type="Pfam" id="PF02595">
    <property type="entry name" value="Gly_kinase"/>
    <property type="match status" value="1"/>
</dbReference>
<dbReference type="PANTHER" id="PTHR21599:SF0">
    <property type="entry name" value="GLYCERATE KINASE"/>
    <property type="match status" value="1"/>
</dbReference>
<comment type="similarity">
    <text evidence="1 4">Belongs to the glycerate kinase type-1 family.</text>
</comment>
<reference evidence="5 6" key="1">
    <citation type="submission" date="2016-11" db="EMBL/GenBank/DDBJ databases">
        <authorList>
            <person name="Jaros S."/>
            <person name="Januszkiewicz K."/>
            <person name="Wedrychowicz H."/>
        </authorList>
    </citation>
    <scope>NUCLEOTIDE SEQUENCE [LARGE SCALE GENOMIC DNA]</scope>
    <source>
        <strain evidence="5 6">DSM 18899</strain>
    </source>
</reference>
<name>A0A1K2H9N1_9NEIS</name>
<dbReference type="Proteomes" id="UP000186513">
    <property type="component" value="Unassembled WGS sequence"/>
</dbReference>
<evidence type="ECO:0000313" key="6">
    <source>
        <dbReference type="Proteomes" id="UP000186513"/>
    </source>
</evidence>
<keyword evidence="6" id="KW-1185">Reference proteome</keyword>
<sequence length="378" mass="38556">MRIVLAPDSFKASLSAEAAAQAMADGLRAVWPQAELRLHPMADGGEGTLAAIAAARPEAQWRSTTVSNLDGRPCQARWLQLPDGVAVLESAQMLGLPLSQGCPVEQRSSLGLGQQLLAVLAEGCTRILIGLGGTGSNDGGAGLLQALGARLLDAQGQLLPATPQGLARLARLDLDELDARLAGVQLLALADVASPLSGPHGATAVFGPQKGVSAAAVAAIDASLAHLGELGDASTGRTDRGRAGSGAAGGLGWALRVLGAQLEPGAEQIADLQGLDDSLRGADYLISGEGRSDLQTPLGKLPWRMAARAARQGVPAVLMSGAIAAEAHAQLATRFCCCLSLVQVEDEDEIEAAKREAAGRLRVLAQAWATQLASGAAR</sequence>
<dbReference type="InterPro" id="IPR004381">
    <property type="entry name" value="Glycerate_kinase"/>
</dbReference>
<dbReference type="PIRSF" id="PIRSF006078">
    <property type="entry name" value="GlxK"/>
    <property type="match status" value="1"/>
</dbReference>
<dbReference type="NCBIfam" id="TIGR00045">
    <property type="entry name" value="glycerate kinase"/>
    <property type="match status" value="1"/>
</dbReference>
<dbReference type="OrthoDB" id="9774290at2"/>
<organism evidence="5 6">
    <name type="scientific">Chitinimonas taiwanensis DSM 18899</name>
    <dbReference type="NCBI Taxonomy" id="1121279"/>
    <lineage>
        <taxon>Bacteria</taxon>
        <taxon>Pseudomonadati</taxon>
        <taxon>Pseudomonadota</taxon>
        <taxon>Betaproteobacteria</taxon>
        <taxon>Neisseriales</taxon>
        <taxon>Chitinibacteraceae</taxon>
        <taxon>Chitinimonas</taxon>
    </lineage>
</organism>
<protein>
    <submittedName>
        <fullName evidence="5">Glycerate kinase</fullName>
    </submittedName>
</protein>
<dbReference type="AlphaFoldDB" id="A0A1K2H9N1"/>